<dbReference type="Proteomes" id="UP000887565">
    <property type="component" value="Unplaced"/>
</dbReference>
<dbReference type="WBParaSite" id="nRc.2.0.1.t21135-RA">
    <property type="protein sequence ID" value="nRc.2.0.1.t21135-RA"/>
    <property type="gene ID" value="nRc.2.0.1.g21135"/>
</dbReference>
<protein>
    <submittedName>
        <fullName evidence="3">Uncharacterized protein</fullName>
    </submittedName>
</protein>
<name>A0A915J4R7_ROMCU</name>
<evidence type="ECO:0000313" key="2">
    <source>
        <dbReference type="Proteomes" id="UP000887565"/>
    </source>
</evidence>
<proteinExistence type="predicted"/>
<dbReference type="AlphaFoldDB" id="A0A915J4R7"/>
<sequence>MPFKTPKFLLFKNVCCKYSLNALSEGTGSGVESPQFSGVIRNSSLTMDNVVPHKSPKPLPLNARASPPPYGESSSFSAAPPFTAV</sequence>
<feature type="compositionally biased region" description="Low complexity" evidence="1">
    <location>
        <begin position="73"/>
        <end position="85"/>
    </location>
</feature>
<reference evidence="3" key="1">
    <citation type="submission" date="2022-11" db="UniProtKB">
        <authorList>
            <consortium name="WormBaseParasite"/>
        </authorList>
    </citation>
    <scope>IDENTIFICATION</scope>
</reference>
<organism evidence="2 3">
    <name type="scientific">Romanomermis culicivorax</name>
    <name type="common">Nematode worm</name>
    <dbReference type="NCBI Taxonomy" id="13658"/>
    <lineage>
        <taxon>Eukaryota</taxon>
        <taxon>Metazoa</taxon>
        <taxon>Ecdysozoa</taxon>
        <taxon>Nematoda</taxon>
        <taxon>Enoplea</taxon>
        <taxon>Dorylaimia</taxon>
        <taxon>Mermithida</taxon>
        <taxon>Mermithoidea</taxon>
        <taxon>Mermithidae</taxon>
        <taxon>Romanomermis</taxon>
    </lineage>
</organism>
<evidence type="ECO:0000256" key="1">
    <source>
        <dbReference type="SAM" id="MobiDB-lite"/>
    </source>
</evidence>
<feature type="region of interest" description="Disordered" evidence="1">
    <location>
        <begin position="49"/>
        <end position="85"/>
    </location>
</feature>
<accession>A0A915J4R7</accession>
<evidence type="ECO:0000313" key="3">
    <source>
        <dbReference type="WBParaSite" id="nRc.2.0.1.t21135-RA"/>
    </source>
</evidence>
<keyword evidence="2" id="KW-1185">Reference proteome</keyword>